<accession>A0ABR6IWQ0</accession>
<dbReference type="RefSeq" id="WP_028740167.1">
    <property type="nucleotide sequence ID" value="NZ_JACIFX010000012.1"/>
</dbReference>
<dbReference type="Proteomes" id="UP000551353">
    <property type="component" value="Unassembled WGS sequence"/>
</dbReference>
<evidence type="ECO:0000313" key="2">
    <source>
        <dbReference type="Proteomes" id="UP000551353"/>
    </source>
</evidence>
<comment type="caution">
    <text evidence="1">The sequence shown here is derived from an EMBL/GenBank/DDBJ whole genome shotgun (WGS) entry which is preliminary data.</text>
</comment>
<sequence>MSFRLDQRASASDAFADWVNEQDQLEAIYLSAVTIHEIEKCVRLLETKGTKAKAAGFTCGCKA</sequence>
<organism evidence="1 2">
    <name type="scientific">Rhizobium mongolense</name>
    <dbReference type="NCBI Taxonomy" id="57676"/>
    <lineage>
        <taxon>Bacteria</taxon>
        <taxon>Pseudomonadati</taxon>
        <taxon>Pseudomonadota</taxon>
        <taxon>Alphaproteobacteria</taxon>
        <taxon>Hyphomicrobiales</taxon>
        <taxon>Rhizobiaceae</taxon>
        <taxon>Rhizobium/Agrobacterium group</taxon>
        <taxon>Rhizobium</taxon>
    </lineage>
</organism>
<keyword evidence="2" id="KW-1185">Reference proteome</keyword>
<protein>
    <submittedName>
        <fullName evidence="1">Uncharacterized protein</fullName>
    </submittedName>
</protein>
<dbReference type="EMBL" id="JACIFX010000012">
    <property type="protein sequence ID" value="MBB4232344.1"/>
    <property type="molecule type" value="Genomic_DNA"/>
</dbReference>
<name>A0ABR6IWQ0_9HYPH</name>
<reference evidence="1 2" key="1">
    <citation type="submission" date="2020-08" db="EMBL/GenBank/DDBJ databases">
        <title>Genomic Encyclopedia of Type Strains, Phase IV (KMG-V): Genome sequencing to study the core and pangenomes of soil and plant-associated prokaryotes.</title>
        <authorList>
            <person name="Whitman W."/>
        </authorList>
    </citation>
    <scope>NUCLEOTIDE SEQUENCE [LARGE SCALE GENOMIC DNA]</scope>
    <source>
        <strain evidence="1 2">SEMIA 4087</strain>
    </source>
</reference>
<evidence type="ECO:0000313" key="1">
    <source>
        <dbReference type="EMBL" id="MBB4232344.1"/>
    </source>
</evidence>
<gene>
    <name evidence="1" type="ORF">GGD56_006240</name>
</gene>
<proteinExistence type="predicted"/>